<evidence type="ECO:0000259" key="14">
    <source>
        <dbReference type="Pfam" id="PF07714"/>
    </source>
</evidence>
<evidence type="ECO:0000256" key="7">
    <source>
        <dbReference type="ARBA" id="ARBA00022741"/>
    </source>
</evidence>
<evidence type="ECO:0000256" key="4">
    <source>
        <dbReference type="ARBA" id="ARBA00022475"/>
    </source>
</evidence>
<keyword evidence="4" id="KW-1003">Cell membrane</keyword>
<accession>A0A5J5BRV3</accession>
<dbReference type="SUPFAM" id="SSF56112">
    <property type="entry name" value="Protein kinase-like (PK-like)"/>
    <property type="match status" value="1"/>
</dbReference>
<proteinExistence type="inferred from homology"/>
<dbReference type="InterPro" id="IPR001245">
    <property type="entry name" value="Ser-Thr/Tyr_kinase_cat_dom"/>
</dbReference>
<keyword evidence="6" id="KW-0732">Signal</keyword>
<dbReference type="GO" id="GO:0004672">
    <property type="term" value="F:protein kinase activity"/>
    <property type="evidence" value="ECO:0007669"/>
    <property type="project" value="InterPro"/>
</dbReference>
<protein>
    <recommendedName>
        <fullName evidence="14">Serine-threonine/tyrosine-protein kinase catalytic domain-containing protein</fullName>
    </recommendedName>
</protein>
<dbReference type="GO" id="GO:0005886">
    <property type="term" value="C:plasma membrane"/>
    <property type="evidence" value="ECO:0007669"/>
    <property type="project" value="UniProtKB-SubCell"/>
</dbReference>
<evidence type="ECO:0000256" key="8">
    <source>
        <dbReference type="ARBA" id="ARBA00022840"/>
    </source>
</evidence>
<reference evidence="15 16" key="1">
    <citation type="submission" date="2019-09" db="EMBL/GenBank/DDBJ databases">
        <title>A chromosome-level genome assembly of the Chinese tupelo Nyssa sinensis.</title>
        <authorList>
            <person name="Yang X."/>
            <person name="Kang M."/>
            <person name="Yang Y."/>
            <person name="Xiong H."/>
            <person name="Wang M."/>
            <person name="Zhang Z."/>
            <person name="Wang Z."/>
            <person name="Wu H."/>
            <person name="Ma T."/>
            <person name="Liu J."/>
            <person name="Xi Z."/>
        </authorList>
    </citation>
    <scope>NUCLEOTIDE SEQUENCE [LARGE SCALE GENOMIC DNA]</scope>
    <source>
        <strain evidence="15">J267</strain>
        <tissue evidence="15">Leaf</tissue>
    </source>
</reference>
<keyword evidence="5" id="KW-0812">Transmembrane</keyword>
<comment type="similarity">
    <text evidence="2">In the N-terminal section; belongs to the leguminous lectin family.</text>
</comment>
<keyword evidence="12" id="KW-0325">Glycoprotein</keyword>
<keyword evidence="10" id="KW-0472">Membrane</keyword>
<feature type="compositionally biased region" description="Low complexity" evidence="13">
    <location>
        <begin position="157"/>
        <end position="187"/>
    </location>
</feature>
<feature type="domain" description="Serine-threonine/tyrosine-protein kinase catalytic" evidence="14">
    <location>
        <begin position="16"/>
        <end position="60"/>
    </location>
</feature>
<evidence type="ECO:0000256" key="1">
    <source>
        <dbReference type="ARBA" id="ARBA00004251"/>
    </source>
</evidence>
<evidence type="ECO:0000256" key="13">
    <source>
        <dbReference type="SAM" id="MobiDB-lite"/>
    </source>
</evidence>
<name>A0A5J5BRV3_9ASTE</name>
<dbReference type="FunFam" id="1.10.510.10:FF:000240">
    <property type="entry name" value="Lectin-domain containing receptor kinase A4.3"/>
    <property type="match status" value="1"/>
</dbReference>
<dbReference type="GO" id="GO:0005524">
    <property type="term" value="F:ATP binding"/>
    <property type="evidence" value="ECO:0007669"/>
    <property type="project" value="UniProtKB-KW"/>
</dbReference>
<dbReference type="Proteomes" id="UP000325577">
    <property type="component" value="Linkage Group LG10"/>
</dbReference>
<keyword evidence="11" id="KW-0675">Receptor</keyword>
<organism evidence="15 16">
    <name type="scientific">Nyssa sinensis</name>
    <dbReference type="NCBI Taxonomy" id="561372"/>
    <lineage>
        <taxon>Eukaryota</taxon>
        <taxon>Viridiplantae</taxon>
        <taxon>Streptophyta</taxon>
        <taxon>Embryophyta</taxon>
        <taxon>Tracheophyta</taxon>
        <taxon>Spermatophyta</taxon>
        <taxon>Magnoliopsida</taxon>
        <taxon>eudicotyledons</taxon>
        <taxon>Gunneridae</taxon>
        <taxon>Pentapetalae</taxon>
        <taxon>asterids</taxon>
        <taxon>Cornales</taxon>
        <taxon>Nyssaceae</taxon>
        <taxon>Nyssa</taxon>
    </lineage>
</organism>
<dbReference type="AlphaFoldDB" id="A0A5J5BRV3"/>
<evidence type="ECO:0000256" key="9">
    <source>
        <dbReference type="ARBA" id="ARBA00022989"/>
    </source>
</evidence>
<dbReference type="PANTHER" id="PTHR27007">
    <property type="match status" value="1"/>
</dbReference>
<dbReference type="EMBL" id="CM018033">
    <property type="protein sequence ID" value="KAA8545679.1"/>
    <property type="molecule type" value="Genomic_DNA"/>
</dbReference>
<evidence type="ECO:0000256" key="5">
    <source>
        <dbReference type="ARBA" id="ARBA00022692"/>
    </source>
</evidence>
<dbReference type="InterPro" id="IPR050528">
    <property type="entry name" value="L-type_Lectin-RKs"/>
</dbReference>
<evidence type="ECO:0000256" key="10">
    <source>
        <dbReference type="ARBA" id="ARBA00023136"/>
    </source>
</evidence>
<feature type="region of interest" description="Disordered" evidence="13">
    <location>
        <begin position="157"/>
        <end position="194"/>
    </location>
</feature>
<dbReference type="GO" id="GO:0002229">
    <property type="term" value="P:defense response to oomycetes"/>
    <property type="evidence" value="ECO:0007669"/>
    <property type="project" value="UniProtKB-ARBA"/>
</dbReference>
<evidence type="ECO:0000256" key="12">
    <source>
        <dbReference type="ARBA" id="ARBA00023180"/>
    </source>
</evidence>
<evidence type="ECO:0000256" key="11">
    <source>
        <dbReference type="ARBA" id="ARBA00023170"/>
    </source>
</evidence>
<sequence length="194" mass="21141">MFGVSFWRDLLFKNEMAPECLMASKASKESDVYSYGVVTLEIACGRKPINPWAKEAQIRLVDWVSELYGMGKLLNATDTKLCGDFDEEQMECLMIVGLCCVHPDCNLRPSIKQAIQVLNFEAPLPSLPLKMPMPTHSAPPLNMLAFLLSSSYGITSSEGGQSQSSSSSHNTNSSKITTSSTTSSSSSALLLHTH</sequence>
<evidence type="ECO:0000313" key="15">
    <source>
        <dbReference type="EMBL" id="KAA8545679.1"/>
    </source>
</evidence>
<keyword evidence="8" id="KW-0067">ATP-binding</keyword>
<evidence type="ECO:0000256" key="6">
    <source>
        <dbReference type="ARBA" id="ARBA00022729"/>
    </source>
</evidence>
<gene>
    <name evidence="15" type="ORF">F0562_020870</name>
</gene>
<evidence type="ECO:0000256" key="3">
    <source>
        <dbReference type="ARBA" id="ARBA00010217"/>
    </source>
</evidence>
<keyword evidence="7" id="KW-0547">Nucleotide-binding</keyword>
<comment type="similarity">
    <text evidence="3">In the C-terminal section; belongs to the protein kinase superfamily. Ser/Thr protein kinase family.</text>
</comment>
<keyword evidence="16" id="KW-1185">Reference proteome</keyword>
<dbReference type="Pfam" id="PF07714">
    <property type="entry name" value="PK_Tyr_Ser-Thr"/>
    <property type="match status" value="1"/>
</dbReference>
<evidence type="ECO:0000313" key="16">
    <source>
        <dbReference type="Proteomes" id="UP000325577"/>
    </source>
</evidence>
<keyword evidence="9" id="KW-1133">Transmembrane helix</keyword>
<comment type="subcellular location">
    <subcellularLocation>
        <location evidence="1">Cell membrane</location>
        <topology evidence="1">Single-pass type I membrane protein</topology>
    </subcellularLocation>
</comment>
<dbReference type="InterPro" id="IPR011009">
    <property type="entry name" value="Kinase-like_dom_sf"/>
</dbReference>
<evidence type="ECO:0000256" key="2">
    <source>
        <dbReference type="ARBA" id="ARBA00008536"/>
    </source>
</evidence>
<dbReference type="OrthoDB" id="4062651at2759"/>
<dbReference type="Gene3D" id="1.10.510.10">
    <property type="entry name" value="Transferase(Phosphotransferase) domain 1"/>
    <property type="match status" value="1"/>
</dbReference>